<dbReference type="InterPro" id="IPR001054">
    <property type="entry name" value="A/G_cyclase"/>
</dbReference>
<protein>
    <submittedName>
        <fullName evidence="3">Adenylate/guanylate cyclase domain-containing protein</fullName>
    </submittedName>
</protein>
<sequence length="552" mass="60522">MQPLVVTSAKPRVIAVTSAQPASEGNNSVRERRIWPAAIAVVLLLAALPAAVVLDLRDFTHQLSERQANDISKIITDIRTFYATDVVGRILQADPHTKITATDNYRDVAGAIPIPATFSLEIGRLTSSRDNTVRYEFVSDYPFAGRPPHNLDDFQLKALASFRADPNIQTLEATEGGWSPTVRLASPIRMTAACVACHNSHPDSPKKDWKVGDIRGIQSVSVSQPLSQGSIGFHYLFAYFAAALATGVAFIVMQWRQSRELALVNGELKEANNFLATVSLKIAKYLSPEIYKSVFSGERDVKVTAERKKLTIFFSDIVDFTATTERMQPEELTAHLNEYLTEMSHIAISNGATVDKFIGDAILAFFGDPQTLGPREDARACLRMALAMQKRLEYLQVKWRQQGIEHPFRVRMGINTGYCNVGNFGSEDRMDYTIIGAEANLAARLQSIAPAGGIVLSYETYANVRDMVDASPGEQISMKGISRPIVPYMVRGVLEQARDDTVITETDEGMSLTLDTAGLDPARGARLRDKLQSALAQLEAKLAVPSPKGTSG</sequence>
<dbReference type="EMBL" id="JAMYQB010000033">
    <property type="protein sequence ID" value="MER9408045.1"/>
    <property type="molecule type" value="Genomic_DNA"/>
</dbReference>
<dbReference type="CDD" id="cd07302">
    <property type="entry name" value="CHD"/>
    <property type="match status" value="1"/>
</dbReference>
<keyword evidence="1" id="KW-1133">Transmembrane helix</keyword>
<dbReference type="Gene3D" id="3.30.70.1230">
    <property type="entry name" value="Nucleotide cyclase"/>
    <property type="match status" value="1"/>
</dbReference>
<dbReference type="Proteomes" id="UP001433071">
    <property type="component" value="Unassembled WGS sequence"/>
</dbReference>
<organism evidence="3 4">
    <name type="scientific">Mesorhizobium caraganae</name>
    <dbReference type="NCBI Taxonomy" id="483206"/>
    <lineage>
        <taxon>Bacteria</taxon>
        <taxon>Pseudomonadati</taxon>
        <taxon>Pseudomonadota</taxon>
        <taxon>Alphaproteobacteria</taxon>
        <taxon>Hyphomicrobiales</taxon>
        <taxon>Phyllobacteriaceae</taxon>
        <taxon>Mesorhizobium</taxon>
    </lineage>
</organism>
<reference evidence="3 4" key="1">
    <citation type="journal article" date="2024" name="Proc. Natl. Acad. Sci. U.S.A.">
        <title>The evolutionary genomics of adaptation to stress in wild rhizobium bacteria.</title>
        <authorList>
            <person name="Kehlet-Delgado H."/>
            <person name="Montoya A.P."/>
            <person name="Jensen K.T."/>
            <person name="Wendlandt C.E."/>
            <person name="Dexheimer C."/>
            <person name="Roberts M."/>
            <person name="Torres Martinez L."/>
            <person name="Friesen M.L."/>
            <person name="Griffitts J.S."/>
            <person name="Porter S.S."/>
        </authorList>
    </citation>
    <scope>NUCLEOTIDE SEQUENCE [LARGE SCALE GENOMIC DNA]</scope>
    <source>
        <strain evidence="3 4">M0641</strain>
    </source>
</reference>
<evidence type="ECO:0000256" key="1">
    <source>
        <dbReference type="SAM" id="Phobius"/>
    </source>
</evidence>
<keyword evidence="4" id="KW-1185">Reference proteome</keyword>
<feature type="domain" description="Guanylate cyclase" evidence="2">
    <location>
        <begin position="311"/>
        <end position="446"/>
    </location>
</feature>
<keyword evidence="1" id="KW-0812">Transmembrane</keyword>
<dbReference type="PANTHER" id="PTHR43081:SF18">
    <property type="entry name" value="BLL7624 PROTEIN"/>
    <property type="match status" value="1"/>
</dbReference>
<accession>A0ABV1Z7U2</accession>
<dbReference type="InterPro" id="IPR021796">
    <property type="entry name" value="Tll0287-like_dom"/>
</dbReference>
<feature type="transmembrane region" description="Helical" evidence="1">
    <location>
        <begin position="34"/>
        <end position="56"/>
    </location>
</feature>
<keyword evidence="1" id="KW-0472">Membrane</keyword>
<dbReference type="InterPro" id="IPR050697">
    <property type="entry name" value="Adenylyl/Guanylyl_Cyclase_3/4"/>
</dbReference>
<feature type="transmembrane region" description="Helical" evidence="1">
    <location>
        <begin position="236"/>
        <end position="255"/>
    </location>
</feature>
<name>A0ABV1Z7U2_9HYPH</name>
<evidence type="ECO:0000313" key="3">
    <source>
        <dbReference type="EMBL" id="MER9408045.1"/>
    </source>
</evidence>
<dbReference type="InterPro" id="IPR029787">
    <property type="entry name" value="Nucleotide_cyclase"/>
</dbReference>
<dbReference type="PANTHER" id="PTHR43081">
    <property type="entry name" value="ADENYLATE CYCLASE, TERMINAL-DIFFERENTIATION SPECIFIC-RELATED"/>
    <property type="match status" value="1"/>
</dbReference>
<dbReference type="RefSeq" id="WP_352562001.1">
    <property type="nucleotide sequence ID" value="NZ_JAMYQB010000033.1"/>
</dbReference>
<dbReference type="Pfam" id="PF00211">
    <property type="entry name" value="Guanylate_cyc"/>
    <property type="match status" value="1"/>
</dbReference>
<dbReference type="SMART" id="SM00044">
    <property type="entry name" value="CYCc"/>
    <property type="match status" value="1"/>
</dbReference>
<dbReference type="Pfam" id="PF11845">
    <property type="entry name" value="Tll0287-like"/>
    <property type="match status" value="1"/>
</dbReference>
<dbReference type="SUPFAM" id="SSF55073">
    <property type="entry name" value="Nucleotide cyclase"/>
    <property type="match status" value="1"/>
</dbReference>
<comment type="caution">
    <text evidence="3">The sequence shown here is derived from an EMBL/GenBank/DDBJ whole genome shotgun (WGS) entry which is preliminary data.</text>
</comment>
<proteinExistence type="predicted"/>
<evidence type="ECO:0000259" key="2">
    <source>
        <dbReference type="PROSITE" id="PS50125"/>
    </source>
</evidence>
<dbReference type="PROSITE" id="PS50125">
    <property type="entry name" value="GUANYLATE_CYCLASE_2"/>
    <property type="match status" value="1"/>
</dbReference>
<evidence type="ECO:0000313" key="4">
    <source>
        <dbReference type="Proteomes" id="UP001433071"/>
    </source>
</evidence>
<gene>
    <name evidence="3" type="ORF">NKI36_28965</name>
</gene>